<keyword evidence="4 6" id="KW-1133">Transmembrane helix</keyword>
<feature type="transmembrane region" description="Helical" evidence="6">
    <location>
        <begin position="370"/>
        <end position="391"/>
    </location>
</feature>
<keyword evidence="5 6" id="KW-0472">Membrane</keyword>
<evidence type="ECO:0000313" key="8">
    <source>
        <dbReference type="EMBL" id="PIU03817.1"/>
    </source>
</evidence>
<reference evidence="9" key="1">
    <citation type="submission" date="2017-09" db="EMBL/GenBank/DDBJ databases">
        <title>Depth-based differentiation of microbial function through sediment-hosted aquifers and enrichment of novel symbionts in the deep terrestrial subsurface.</title>
        <authorList>
            <person name="Probst A.J."/>
            <person name="Ladd B."/>
            <person name="Jarett J.K."/>
            <person name="Geller-Mcgrath D.E."/>
            <person name="Sieber C.M.K."/>
            <person name="Emerson J.B."/>
            <person name="Anantharaman K."/>
            <person name="Thomas B.C."/>
            <person name="Malmstrom R."/>
            <person name="Stieglmeier M."/>
            <person name="Klingl A."/>
            <person name="Woyke T."/>
            <person name="Ryan C.M."/>
            <person name="Banfield J.F."/>
        </authorList>
    </citation>
    <scope>NUCLEOTIDE SEQUENCE [LARGE SCALE GENOMIC DNA]</scope>
</reference>
<evidence type="ECO:0000313" key="9">
    <source>
        <dbReference type="Proteomes" id="UP000228996"/>
    </source>
</evidence>
<dbReference type="Pfam" id="PF01943">
    <property type="entry name" value="Polysacc_synt"/>
    <property type="match status" value="1"/>
</dbReference>
<feature type="transmembrane region" description="Helical" evidence="6">
    <location>
        <begin position="302"/>
        <end position="324"/>
    </location>
</feature>
<dbReference type="PANTHER" id="PTHR30250:SF28">
    <property type="entry name" value="POLYSACCHARIDE BIOSYNTHESIS PROTEIN"/>
    <property type="match status" value="1"/>
</dbReference>
<keyword evidence="2" id="KW-1003">Cell membrane</keyword>
<keyword evidence="3 6" id="KW-0812">Transmembrane</keyword>
<dbReference type="InterPro" id="IPR002797">
    <property type="entry name" value="Polysacc_synth"/>
</dbReference>
<feature type="transmembrane region" description="Helical" evidence="6">
    <location>
        <begin position="101"/>
        <end position="124"/>
    </location>
</feature>
<sequence length="422" mass="47585">MLKLRKMLNKNRFLTNPLISGSFVLLAGNMIGNFCNYLYHLIMGRMLGPVDYGILESMVSLLYLLSIPIGTISLVIVKYVSQFKGEDRYKAIGKLYHKLNIQLLFFGLLGLMGYFLSVPLLAKILRLDNYLWLVMVSLIIFVTFFSGINRAFLQGLSKFFELSLSGVIESLGKLFLSIVFVVIGLKVTGAIGAILIAGLIGFAITKYFIKDKVREFDLAENLGRRTMMRYSLPVFISTLSMTSLFSTDIILARSFLTSYDAGLYSALALLGKIIFFLSGPIGMVMFPLISEYKAKEQNYRKIFLQSLVIVAMVSMLMTVIYFIAPKFIVQMLYGTDYLKAASSLGLFAVFLSLYSLSSIFVNYYLSIKKIIAAVFPLLAAILQIILIFLFHQNIGQIVYVSIMVIGLLLALLMLYYWKNERK</sequence>
<protein>
    <recommendedName>
        <fullName evidence="7">G-protein coupled receptors family 1 profile domain-containing protein</fullName>
    </recommendedName>
</protein>
<dbReference type="PANTHER" id="PTHR30250">
    <property type="entry name" value="PST FAMILY PREDICTED COLANIC ACID TRANSPORTER"/>
    <property type="match status" value="1"/>
</dbReference>
<dbReference type="Proteomes" id="UP000228996">
    <property type="component" value="Unassembled WGS sequence"/>
</dbReference>
<evidence type="ECO:0000256" key="4">
    <source>
        <dbReference type="ARBA" id="ARBA00022989"/>
    </source>
</evidence>
<name>A0A2M6XDW9_9BACT</name>
<gene>
    <name evidence="8" type="ORF">COT44_00870</name>
</gene>
<dbReference type="InterPro" id="IPR050833">
    <property type="entry name" value="Poly_Biosynth_Transport"/>
</dbReference>
<feature type="transmembrane region" description="Helical" evidence="6">
    <location>
        <begin position="189"/>
        <end position="209"/>
    </location>
</feature>
<evidence type="ECO:0000256" key="5">
    <source>
        <dbReference type="ARBA" id="ARBA00023136"/>
    </source>
</evidence>
<accession>A0A2M6XDW9</accession>
<dbReference type="AlphaFoldDB" id="A0A2M6XDW9"/>
<feature type="domain" description="G-protein coupled receptors family 1 profile" evidence="7">
    <location>
        <begin position="282"/>
        <end position="422"/>
    </location>
</feature>
<comment type="subcellular location">
    <subcellularLocation>
        <location evidence="1">Cell membrane</location>
        <topology evidence="1">Multi-pass membrane protein</topology>
    </subcellularLocation>
</comment>
<feature type="transmembrane region" description="Helical" evidence="6">
    <location>
        <begin position="230"/>
        <end position="251"/>
    </location>
</feature>
<dbReference type="EMBL" id="PEYO01000005">
    <property type="protein sequence ID" value="PIU03817.1"/>
    <property type="molecule type" value="Genomic_DNA"/>
</dbReference>
<feature type="transmembrane region" description="Helical" evidence="6">
    <location>
        <begin position="263"/>
        <end position="290"/>
    </location>
</feature>
<dbReference type="GO" id="GO:0005886">
    <property type="term" value="C:plasma membrane"/>
    <property type="evidence" value="ECO:0007669"/>
    <property type="project" value="UniProtKB-SubCell"/>
</dbReference>
<evidence type="ECO:0000256" key="3">
    <source>
        <dbReference type="ARBA" id="ARBA00022692"/>
    </source>
</evidence>
<evidence type="ECO:0000256" key="1">
    <source>
        <dbReference type="ARBA" id="ARBA00004651"/>
    </source>
</evidence>
<dbReference type="InterPro" id="IPR017452">
    <property type="entry name" value="GPCR_Rhodpsn_7TM"/>
</dbReference>
<evidence type="ECO:0000259" key="7">
    <source>
        <dbReference type="PROSITE" id="PS50262"/>
    </source>
</evidence>
<feature type="transmembrane region" description="Helical" evidence="6">
    <location>
        <begin position="344"/>
        <end position="365"/>
    </location>
</feature>
<feature type="transmembrane region" description="Helical" evidence="6">
    <location>
        <begin position="160"/>
        <end position="183"/>
    </location>
</feature>
<feature type="transmembrane region" description="Helical" evidence="6">
    <location>
        <begin position="59"/>
        <end position="80"/>
    </location>
</feature>
<feature type="transmembrane region" description="Helical" evidence="6">
    <location>
        <begin position="397"/>
        <end position="417"/>
    </location>
</feature>
<comment type="caution">
    <text evidence="8">The sequence shown here is derived from an EMBL/GenBank/DDBJ whole genome shotgun (WGS) entry which is preliminary data.</text>
</comment>
<evidence type="ECO:0000256" key="6">
    <source>
        <dbReference type="SAM" id="Phobius"/>
    </source>
</evidence>
<evidence type="ECO:0000256" key="2">
    <source>
        <dbReference type="ARBA" id="ARBA00022475"/>
    </source>
</evidence>
<feature type="transmembrane region" description="Helical" evidence="6">
    <location>
        <begin position="21"/>
        <end position="39"/>
    </location>
</feature>
<feature type="transmembrane region" description="Helical" evidence="6">
    <location>
        <begin position="130"/>
        <end position="148"/>
    </location>
</feature>
<organism evidence="8 9">
    <name type="scientific">Candidatus Shapirobacteria bacterium CG08_land_8_20_14_0_20_39_18</name>
    <dbReference type="NCBI Taxonomy" id="1974883"/>
    <lineage>
        <taxon>Bacteria</taxon>
        <taxon>Candidatus Shapironibacteriota</taxon>
    </lineage>
</organism>
<proteinExistence type="predicted"/>
<dbReference type="PROSITE" id="PS50262">
    <property type="entry name" value="G_PROTEIN_RECEP_F1_2"/>
    <property type="match status" value="1"/>
</dbReference>